<dbReference type="NCBIfam" id="TIGR01613">
    <property type="entry name" value="primase_Cterm"/>
    <property type="match status" value="1"/>
</dbReference>
<dbReference type="EMBL" id="BCSX01000049">
    <property type="protein sequence ID" value="GAS91541.1"/>
    <property type="molecule type" value="Genomic_DNA"/>
</dbReference>
<organism evidence="5 6">
    <name type="scientific">Mycolicibacterium brisbanense</name>
    <dbReference type="NCBI Taxonomy" id="146020"/>
    <lineage>
        <taxon>Bacteria</taxon>
        <taxon>Bacillati</taxon>
        <taxon>Actinomycetota</taxon>
        <taxon>Actinomycetes</taxon>
        <taxon>Mycobacteriales</taxon>
        <taxon>Mycobacteriaceae</taxon>
        <taxon>Mycolicibacterium</taxon>
    </lineage>
</organism>
<dbReference type="PROSITE" id="PS51206">
    <property type="entry name" value="SF3_HELICASE_1"/>
    <property type="match status" value="1"/>
</dbReference>
<dbReference type="InterPro" id="IPR045455">
    <property type="entry name" value="NrS-1_pol-like_helicase"/>
</dbReference>
<protein>
    <submittedName>
        <fullName evidence="5">Bacteriophage protein</fullName>
    </submittedName>
</protein>
<reference evidence="6" key="1">
    <citation type="journal article" date="2016" name="Genome Announc.">
        <title>Draft Genome Sequences of Five Rapidly Growing Mycobacterium Species, M. thermoresistibile, M. fortuitum subsp. acetamidolyticum, M. canariasense, M. brisbanense, and M. novocastrense.</title>
        <authorList>
            <person name="Katahira K."/>
            <person name="Ogura Y."/>
            <person name="Gotoh Y."/>
            <person name="Hayashi T."/>
        </authorList>
    </citation>
    <scope>NUCLEOTIDE SEQUENCE [LARGE SCALE GENOMIC DNA]</scope>
    <source>
        <strain evidence="6">JCM15654</strain>
    </source>
</reference>
<keyword evidence="1" id="KW-0547">Nucleotide-binding</keyword>
<evidence type="ECO:0000313" key="6">
    <source>
        <dbReference type="Proteomes" id="UP000069620"/>
    </source>
</evidence>
<dbReference type="InterPro" id="IPR051620">
    <property type="entry name" value="ORF904-like_C"/>
</dbReference>
<dbReference type="AlphaFoldDB" id="A0A100W4N1"/>
<accession>A0A100W4N1</accession>
<keyword evidence="2" id="KW-0378">Hydrolase</keyword>
<feature type="domain" description="SF3 helicase" evidence="4">
    <location>
        <begin position="177"/>
        <end position="342"/>
    </location>
</feature>
<dbReference type="InterPro" id="IPR014015">
    <property type="entry name" value="Helicase_SF3_DNA-vir"/>
</dbReference>
<dbReference type="InterPro" id="IPR006500">
    <property type="entry name" value="Helicase_put_C_phage/plasmid"/>
</dbReference>
<dbReference type="PANTHER" id="PTHR35372:SF2">
    <property type="entry name" value="SF3 HELICASE DOMAIN-CONTAINING PROTEIN"/>
    <property type="match status" value="1"/>
</dbReference>
<dbReference type="GO" id="GO:0005524">
    <property type="term" value="F:ATP binding"/>
    <property type="evidence" value="ECO:0007669"/>
    <property type="project" value="UniProtKB-KW"/>
</dbReference>
<sequence length="480" mass="53640">MSPFNTNDHAGQVRLSHFLARYFKGHLIHVKNTPTGWFYWTGKYWQEDDIGKSIEAVKVTLKRAGIRAVNLQPTDPQRAEKLLADVKKCWSTASGVQGVLKMAESNPVFARSIQQLDADPYLLNMPNGTLNLRTFQVKKHDPADLMTRVTHGRYFGDHRDTIGPVWDAHLDRILPKAVRQYLLRVFGKGALSGTLPEPNMLAVLHGPKGRNGKSKTYEAVITALGGLNGYGYQANSELLLEQKGSPHPTRLFSLRGRRFVVTAEINEGRKLNAALMKELTGNQFVNARAMHKNEVQMPVSWLLVMVTNNLPQVDANDMGVWKRMKTVPFMVELAEADQDEQLAEKLATQTEADGILTSLVQGYKDAIQNGLAEPEEVCIATKRYRMSNNKAGKFVDERCLVGSEAHAAVEDGGAHYPTSTEILDAYVKWFYGEHPGTSAMPLGPKQFSQALKSLGFERIKAVDKVWRWGSLVLRQDEDDV</sequence>
<evidence type="ECO:0000256" key="3">
    <source>
        <dbReference type="ARBA" id="ARBA00022840"/>
    </source>
</evidence>
<dbReference type="PANTHER" id="PTHR35372">
    <property type="entry name" value="ATP BINDING PROTEIN-RELATED"/>
    <property type="match status" value="1"/>
</dbReference>
<dbReference type="Pfam" id="PF08706">
    <property type="entry name" value="D5_N"/>
    <property type="match status" value="1"/>
</dbReference>
<evidence type="ECO:0000259" key="4">
    <source>
        <dbReference type="PROSITE" id="PS51206"/>
    </source>
</evidence>
<evidence type="ECO:0000313" key="5">
    <source>
        <dbReference type="EMBL" id="GAS91541.1"/>
    </source>
</evidence>
<dbReference type="Pfam" id="PF19263">
    <property type="entry name" value="DUF5906"/>
    <property type="match status" value="1"/>
</dbReference>
<evidence type="ECO:0000256" key="1">
    <source>
        <dbReference type="ARBA" id="ARBA00022741"/>
    </source>
</evidence>
<dbReference type="Gene3D" id="3.40.50.300">
    <property type="entry name" value="P-loop containing nucleotide triphosphate hydrolases"/>
    <property type="match status" value="1"/>
</dbReference>
<gene>
    <name evidence="5" type="ORF">RMCB_5637</name>
</gene>
<dbReference type="InterPro" id="IPR014818">
    <property type="entry name" value="Phage/plasmid_primase_P4_C"/>
</dbReference>
<dbReference type="SUPFAM" id="SSF52540">
    <property type="entry name" value="P-loop containing nucleoside triphosphate hydrolases"/>
    <property type="match status" value="1"/>
</dbReference>
<comment type="caution">
    <text evidence="5">The sequence shown here is derived from an EMBL/GenBank/DDBJ whole genome shotgun (WGS) entry which is preliminary data.</text>
</comment>
<dbReference type="GO" id="GO:0016787">
    <property type="term" value="F:hydrolase activity"/>
    <property type="evidence" value="ECO:0007669"/>
    <property type="project" value="UniProtKB-KW"/>
</dbReference>
<keyword evidence="6" id="KW-1185">Reference proteome</keyword>
<evidence type="ECO:0000256" key="2">
    <source>
        <dbReference type="ARBA" id="ARBA00022801"/>
    </source>
</evidence>
<proteinExistence type="predicted"/>
<name>A0A100W4N1_9MYCO</name>
<dbReference type="RefSeq" id="WP_062831393.1">
    <property type="nucleotide sequence ID" value="NZ_BCSX01000049.1"/>
</dbReference>
<keyword evidence="3" id="KW-0067">ATP-binding</keyword>
<reference evidence="6" key="2">
    <citation type="submission" date="2016-02" db="EMBL/GenBank/DDBJ databases">
        <title>Draft genome sequence of five rapidly growing Mycobacterium species.</title>
        <authorList>
            <person name="Katahira K."/>
            <person name="Gotou Y."/>
            <person name="Iida K."/>
            <person name="Ogura Y."/>
            <person name="Hayashi T."/>
        </authorList>
    </citation>
    <scope>NUCLEOTIDE SEQUENCE [LARGE SCALE GENOMIC DNA]</scope>
    <source>
        <strain evidence="6">JCM15654</strain>
    </source>
</reference>
<dbReference type="Proteomes" id="UP000069620">
    <property type="component" value="Unassembled WGS sequence"/>
</dbReference>
<dbReference type="SMART" id="SM00885">
    <property type="entry name" value="D5_N"/>
    <property type="match status" value="1"/>
</dbReference>
<dbReference type="InterPro" id="IPR027417">
    <property type="entry name" value="P-loop_NTPase"/>
</dbReference>
<dbReference type="STRING" id="146020.RMCB_5637"/>